<evidence type="ECO:0000313" key="18">
    <source>
        <dbReference type="Proteomes" id="UP001152795"/>
    </source>
</evidence>
<dbReference type="EC" id="3.1.4.37" evidence="6"/>
<dbReference type="InterPro" id="IPR009097">
    <property type="entry name" value="Cyclic_Pdiesterase"/>
</dbReference>
<feature type="compositionally biased region" description="Polar residues" evidence="16">
    <location>
        <begin position="182"/>
        <end position="194"/>
    </location>
</feature>
<dbReference type="GO" id="GO:0003723">
    <property type="term" value="F:RNA binding"/>
    <property type="evidence" value="ECO:0007669"/>
    <property type="project" value="UniProtKB-KW"/>
</dbReference>
<dbReference type="PANTHER" id="PTHR10156">
    <property type="entry name" value="2',3'-CYCLIC-NUCLEOTIDE 3'-PHOSPHODIESTERASE"/>
    <property type="match status" value="1"/>
</dbReference>
<name>A0A7D9E7F0_PARCT</name>
<protein>
    <recommendedName>
        <fullName evidence="7">2',3'-cyclic-nucleotide 3'-phosphodiesterase</fullName>
        <ecNumber evidence="6">3.1.4.37</ecNumber>
    </recommendedName>
</protein>
<evidence type="ECO:0000256" key="7">
    <source>
        <dbReference type="ARBA" id="ARBA00014478"/>
    </source>
</evidence>
<feature type="compositionally biased region" description="Polar residues" evidence="16">
    <location>
        <begin position="262"/>
        <end position="273"/>
    </location>
</feature>
<keyword evidence="13" id="KW-0449">Lipoprotein</keyword>
<evidence type="ECO:0000256" key="9">
    <source>
        <dbReference type="ARBA" id="ARBA00022553"/>
    </source>
</evidence>
<dbReference type="PANTHER" id="PTHR10156:SF0">
    <property type="entry name" value="2',3'-CYCLIC-NUCLEOTIDE 3'-PHOSPHODIESTERASE"/>
    <property type="match status" value="1"/>
</dbReference>
<accession>A0A7D9E7F0</accession>
<feature type="compositionally biased region" description="Basic residues" evidence="16">
    <location>
        <begin position="476"/>
        <end position="489"/>
    </location>
</feature>
<evidence type="ECO:0000256" key="11">
    <source>
        <dbReference type="ARBA" id="ARBA00022884"/>
    </source>
</evidence>
<feature type="compositionally biased region" description="Low complexity" evidence="16">
    <location>
        <begin position="10"/>
        <end position="21"/>
    </location>
</feature>
<feature type="region of interest" description="Disordered" evidence="16">
    <location>
        <begin position="1"/>
        <end position="21"/>
    </location>
</feature>
<dbReference type="Gene3D" id="3.40.50.300">
    <property type="entry name" value="P-loop containing nucleotide triphosphate hydrolases"/>
    <property type="match status" value="1"/>
</dbReference>
<gene>
    <name evidence="17" type="ORF">PACLA_8A065938</name>
</gene>
<evidence type="ECO:0000256" key="16">
    <source>
        <dbReference type="SAM" id="MobiDB-lite"/>
    </source>
</evidence>
<keyword evidence="14" id="KW-0636">Prenylation</keyword>
<evidence type="ECO:0000256" key="14">
    <source>
        <dbReference type="ARBA" id="ARBA00023289"/>
    </source>
</evidence>
<comment type="similarity">
    <text evidence="4">Belongs to the 2H phosphoesterase superfamily. CNPase family.</text>
</comment>
<keyword evidence="12" id="KW-0472">Membrane</keyword>
<feature type="compositionally biased region" description="Polar residues" evidence="16">
    <location>
        <begin position="289"/>
        <end position="299"/>
    </location>
</feature>
<keyword evidence="18" id="KW-1185">Reference proteome</keyword>
<keyword evidence="11" id="KW-0694">RNA-binding</keyword>
<keyword evidence="8" id="KW-0488">Methylation</keyword>
<feature type="compositionally biased region" description="Polar residues" evidence="16">
    <location>
        <begin position="425"/>
        <end position="436"/>
    </location>
</feature>
<dbReference type="SUPFAM" id="SSF55144">
    <property type="entry name" value="LigT-like"/>
    <property type="match status" value="1"/>
</dbReference>
<evidence type="ECO:0000256" key="5">
    <source>
        <dbReference type="ARBA" id="ARBA00011781"/>
    </source>
</evidence>
<proteinExistence type="inferred from homology"/>
<evidence type="ECO:0000256" key="4">
    <source>
        <dbReference type="ARBA" id="ARBA00008662"/>
    </source>
</evidence>
<evidence type="ECO:0000256" key="1">
    <source>
        <dbReference type="ARBA" id="ARBA00000610"/>
    </source>
</evidence>
<evidence type="ECO:0000256" key="15">
    <source>
        <dbReference type="ARBA" id="ARBA00045937"/>
    </source>
</evidence>
<dbReference type="AlphaFoldDB" id="A0A7D9E7F0"/>
<dbReference type="InterPro" id="IPR008431">
    <property type="entry name" value="CNPase"/>
</dbReference>
<dbReference type="Pfam" id="PF13671">
    <property type="entry name" value="AAA_33"/>
    <property type="match status" value="1"/>
</dbReference>
<keyword evidence="10" id="KW-0378">Hydrolase</keyword>
<comment type="subunit">
    <text evidence="5">Exists as monomers and homodimers.</text>
</comment>
<evidence type="ECO:0000256" key="8">
    <source>
        <dbReference type="ARBA" id="ARBA00022481"/>
    </source>
</evidence>
<organism evidence="17 18">
    <name type="scientific">Paramuricea clavata</name>
    <name type="common">Red gorgonian</name>
    <name type="synonym">Violescent sea-whip</name>
    <dbReference type="NCBI Taxonomy" id="317549"/>
    <lineage>
        <taxon>Eukaryota</taxon>
        <taxon>Metazoa</taxon>
        <taxon>Cnidaria</taxon>
        <taxon>Anthozoa</taxon>
        <taxon>Octocorallia</taxon>
        <taxon>Malacalcyonacea</taxon>
        <taxon>Plexauridae</taxon>
        <taxon>Paramuricea</taxon>
    </lineage>
</organism>
<evidence type="ECO:0000256" key="12">
    <source>
        <dbReference type="ARBA" id="ARBA00023136"/>
    </source>
</evidence>
<dbReference type="GO" id="GO:0004113">
    <property type="term" value="F:2',3'-cyclic-nucleotide 3'-phosphodiesterase activity"/>
    <property type="evidence" value="ECO:0007669"/>
    <property type="project" value="UniProtKB-EC"/>
</dbReference>
<dbReference type="Gene3D" id="3.90.1740.10">
    <property type="entry name" value="2',3'-cyclic nucleotide 3'-phosphodiesterase superfamily"/>
    <property type="match status" value="1"/>
</dbReference>
<dbReference type="GO" id="GO:0005737">
    <property type="term" value="C:cytoplasm"/>
    <property type="evidence" value="ECO:0007669"/>
    <property type="project" value="TreeGrafter"/>
</dbReference>
<reference evidence="17" key="1">
    <citation type="submission" date="2020-04" db="EMBL/GenBank/DDBJ databases">
        <authorList>
            <person name="Alioto T."/>
            <person name="Alioto T."/>
            <person name="Gomez Garrido J."/>
        </authorList>
    </citation>
    <scope>NUCLEOTIDE SEQUENCE</scope>
    <source>
        <strain evidence="17">A484AB</strain>
    </source>
</reference>
<dbReference type="EMBL" id="CACRXK020004214">
    <property type="protein sequence ID" value="CAB4001940.1"/>
    <property type="molecule type" value="Genomic_DNA"/>
</dbReference>
<sequence>MSHTNWWQQGRGNISRGSNGRGYPRYASQIYNQGNDYQSHLANGLRGGPLYGEQGHGFYSYYVGNEYLQSHPANSQRGGYFPGEQGLGFGYGGNEHQLHLANSQRGGFFHGGQGLGFGYVGNEFQSHPANSMHRGGFFHGGQSLGFSHVGNEHQCHPANSQWGGPFYRGHGFSHVGSEHQSRPANNQRGGSFNREQGRGFSHIGNEYQLHPANSHRGSSSRGFSHVGNERESLPSNGQRGGSFNRERGRGFSPVGNEHESHPTNSRRGGSTNREGGRGFSPVGNEGGSHPTNNRRGGSTNRERGRGFSPVGNERESLSNSQRGGSSNRERGRGFSPVGNERESPSNSQRGGSINRERGRGFNPVGNERESPSNSQRGGSTNRERGHGFSPVGNERESPSNSQRGGSINRERGRGFSPVGNERESPSNSQRGGSINRQRGRGSSHVRNEDESHPTNSQRGGFISNRERGRGLSQRGRGQHHKGNRVHHHSQGTSKDVGSSHSGHKESWRSGMATSKPTSIPDTDPHKKEEPSNEVVPMAQQEYLDFPFIEHDETVRLLPHFRVMFILRGLPGSGKSTIADAMKQCGDHVTVCSANHYHRNKDGEYVFRREALQETHRKCQKRAEKYAALNKPVIIIDNTNVKQSEMEPYIKLAKEYGYVVVLIEPKTPWKLDVGELEAKNIHNVPLTTISRRLEQYDEILPCYFGWFLSQADCVTLRTTAKDILRKCLQITDFQQCIKVFSGHSSPNFTVRIHNALFYYSIKHSDRQDYHVTACFSPRGKFLAGSPYHKSPAVGKALGEISQLSIIGCVITKDTFSARVSLTEKQRALWMNDNQTEQQPQRKRVLTGRSTRYEHSVEEMTKSFQHLPLGDNGKSSERPEHCTNASTHITLGTRRYVSPVQAKYDVQTVVNYELSSHVFEEHTLQGDIGKVRKYSDNIWAVYFNEDQVVKVPVIFSGYYD</sequence>
<evidence type="ECO:0000256" key="2">
    <source>
        <dbReference type="ARBA" id="ARBA00004223"/>
    </source>
</evidence>
<feature type="compositionally biased region" description="Low complexity" evidence="16">
    <location>
        <begin position="214"/>
        <end position="225"/>
    </location>
</feature>
<keyword evidence="9" id="KW-0597">Phosphoprotein</keyword>
<comment type="subcellular location">
    <subcellularLocation>
        <location evidence="2">Melanosome</location>
    </subcellularLocation>
    <subcellularLocation>
        <location evidence="3">Membrane</location>
        <topology evidence="3">Lipid-anchor</topology>
    </subcellularLocation>
</comment>
<dbReference type="SUPFAM" id="SSF52540">
    <property type="entry name" value="P-loop containing nucleoside triphosphate hydrolases"/>
    <property type="match status" value="1"/>
</dbReference>
<dbReference type="InterPro" id="IPR027417">
    <property type="entry name" value="P-loop_NTPase"/>
</dbReference>
<dbReference type="Pfam" id="PF05881">
    <property type="entry name" value="CNPase"/>
    <property type="match status" value="1"/>
</dbReference>
<evidence type="ECO:0000256" key="10">
    <source>
        <dbReference type="ARBA" id="ARBA00022801"/>
    </source>
</evidence>
<feature type="compositionally biased region" description="Polar residues" evidence="16">
    <location>
        <begin position="511"/>
        <end position="520"/>
    </location>
</feature>
<dbReference type="OrthoDB" id="3231855at2759"/>
<evidence type="ECO:0000256" key="3">
    <source>
        <dbReference type="ARBA" id="ARBA00004635"/>
    </source>
</evidence>
<dbReference type="GO" id="GO:0009214">
    <property type="term" value="P:cyclic nucleotide catabolic process"/>
    <property type="evidence" value="ECO:0007669"/>
    <property type="project" value="InterPro"/>
</dbReference>
<feature type="compositionally biased region" description="Polar residues" evidence="16">
    <location>
        <begin position="371"/>
        <end position="380"/>
    </location>
</feature>
<comment type="catalytic activity">
    <reaction evidence="1">
        <text>a nucleoside 2',3'-cyclic phosphate + H2O = a nucleoside 2'-phosphate + H(+)</text>
        <dbReference type="Rhea" id="RHEA:14489"/>
        <dbReference type="ChEBI" id="CHEBI:15377"/>
        <dbReference type="ChEBI" id="CHEBI:15378"/>
        <dbReference type="ChEBI" id="CHEBI:66954"/>
        <dbReference type="ChEBI" id="CHEBI:78552"/>
        <dbReference type="EC" id="3.1.4.37"/>
    </reaction>
</comment>
<evidence type="ECO:0000256" key="13">
    <source>
        <dbReference type="ARBA" id="ARBA00023288"/>
    </source>
</evidence>
<evidence type="ECO:0000313" key="17">
    <source>
        <dbReference type="EMBL" id="CAB4001940.1"/>
    </source>
</evidence>
<dbReference type="Proteomes" id="UP001152795">
    <property type="component" value="Unassembled WGS sequence"/>
</dbReference>
<feature type="compositionally biased region" description="Polar residues" evidence="16">
    <location>
        <begin position="490"/>
        <end position="500"/>
    </location>
</feature>
<dbReference type="GO" id="GO:0016020">
    <property type="term" value="C:membrane"/>
    <property type="evidence" value="ECO:0007669"/>
    <property type="project" value="UniProtKB-SubCell"/>
</dbReference>
<feature type="region of interest" description="Disordered" evidence="16">
    <location>
        <begin position="171"/>
        <end position="534"/>
    </location>
</feature>
<dbReference type="InterPro" id="IPR047325">
    <property type="entry name" value="CNPase_cat"/>
</dbReference>
<evidence type="ECO:0000256" key="6">
    <source>
        <dbReference type="ARBA" id="ARBA00012317"/>
    </source>
</evidence>
<comment type="caution">
    <text evidence="17">The sequence shown here is derived from an EMBL/GenBank/DDBJ whole genome shotgun (WGS) entry which is preliminary data.</text>
</comment>
<comment type="function">
    <text evidence="15">Catalyzes the formation of 2'-nucleotide products from 2',3'-cyclic substrates. May participate in RNA metabolism in the myelinating cell, CNP is the third most abundant protein in central nervous system myelin.</text>
</comment>